<dbReference type="InterPro" id="IPR000873">
    <property type="entry name" value="AMP-dep_synth/lig_dom"/>
</dbReference>
<dbReference type="PANTHER" id="PTHR45527">
    <property type="entry name" value="NONRIBOSOMAL PEPTIDE SYNTHETASE"/>
    <property type="match status" value="1"/>
</dbReference>
<dbReference type="InterPro" id="IPR025110">
    <property type="entry name" value="AMP-bd_C"/>
</dbReference>
<dbReference type="SUPFAM" id="SSF56801">
    <property type="entry name" value="Acetyl-CoA synthetase-like"/>
    <property type="match status" value="1"/>
</dbReference>
<dbReference type="InterPro" id="IPR045851">
    <property type="entry name" value="AMP-bd_C_sf"/>
</dbReference>
<comment type="caution">
    <text evidence="4">The sequence shown here is derived from an EMBL/GenBank/DDBJ whole genome shotgun (WGS) entry which is preliminary data.</text>
</comment>
<dbReference type="Proteomes" id="UP000556084">
    <property type="component" value="Unassembled WGS sequence"/>
</dbReference>
<accession>A0A7W7LL83</accession>
<dbReference type="PROSITE" id="PS50075">
    <property type="entry name" value="CARRIER"/>
    <property type="match status" value="1"/>
</dbReference>
<dbReference type="GO" id="GO:0031177">
    <property type="term" value="F:phosphopantetheine binding"/>
    <property type="evidence" value="ECO:0007669"/>
    <property type="project" value="TreeGrafter"/>
</dbReference>
<proteinExistence type="predicted"/>
<dbReference type="NCBIfam" id="TIGR01733">
    <property type="entry name" value="AA-adenyl-dom"/>
    <property type="match status" value="1"/>
</dbReference>
<keyword evidence="5" id="KW-1185">Reference proteome</keyword>
<dbReference type="SUPFAM" id="SSF47336">
    <property type="entry name" value="ACP-like"/>
    <property type="match status" value="1"/>
</dbReference>
<dbReference type="InterPro" id="IPR042099">
    <property type="entry name" value="ANL_N_sf"/>
</dbReference>
<sequence>MTLATEPSMATPVPTAYAPAPEPLVPELFEQQVRRTPDATAVTEGATRLTYTELNQRANRLAHHLIAEGIGPEDLVAVGMRRSADLVVAFLAVLKAGAAYLPVDLDNPPQRLAFMMRDARPALMVTTAGTRSGGTPTVLLDDPETARHLAARPATDPADADRRAPLHPDHPAYVIYTSGSTGTPKGVVVPHRPFAAYLAYARATYPATGGSVLLHSSVAFDMTVTTLHAPLTSGGSINIATLEDPGTRPAFLKVTPSHMALLATLPAESSPTDELVVGGELLLSEVVETFRKANPGVTVVNEYGPTEATVGCCVHLIRPGDTVPGGAVAIGHPTHATRLHVLGPDLRPVAPGETGELYIAGGQLARGYLRRPALTAERFVADPYGPPGSRMYRTGDRVRQTPDGSLEFLGRFDGQVKIRGYRVELGEIESALLRHPAVGRVAVTVHREGPDTHLVAYVVPVTQGAAPDERALRSYAAETLPDYMVPSAFLALDDLPLNANGKLETKELPAPRFAALTEYHAPANGVQSLLCELFGQFSGTERVGVDDDFFALGGTSLGAAQIANKARRHGVRFSLQDVVDHRTVRRLEAALPTS</sequence>
<dbReference type="GO" id="GO:0005829">
    <property type="term" value="C:cytosol"/>
    <property type="evidence" value="ECO:0007669"/>
    <property type="project" value="TreeGrafter"/>
</dbReference>
<dbReference type="Pfam" id="PF13193">
    <property type="entry name" value="AMP-binding_C"/>
    <property type="match status" value="1"/>
</dbReference>
<dbReference type="FunFam" id="3.40.50.980:FF:000001">
    <property type="entry name" value="Non-ribosomal peptide synthetase"/>
    <property type="match status" value="1"/>
</dbReference>
<reference evidence="4 5" key="1">
    <citation type="submission" date="2020-08" db="EMBL/GenBank/DDBJ databases">
        <title>Genomic Encyclopedia of Type Strains, Phase III (KMG-III): the genomes of soil and plant-associated and newly described type strains.</title>
        <authorList>
            <person name="Whitman W."/>
        </authorList>
    </citation>
    <scope>NUCLEOTIDE SEQUENCE [LARGE SCALE GENOMIC DNA]</scope>
    <source>
        <strain evidence="4 5">CECT 3266</strain>
    </source>
</reference>
<evidence type="ECO:0000256" key="2">
    <source>
        <dbReference type="ARBA" id="ARBA00022553"/>
    </source>
</evidence>
<keyword evidence="2" id="KW-0597">Phosphoprotein</keyword>
<dbReference type="Pfam" id="PF00501">
    <property type="entry name" value="AMP-binding"/>
    <property type="match status" value="1"/>
</dbReference>
<dbReference type="InterPro" id="IPR009081">
    <property type="entry name" value="PP-bd_ACP"/>
</dbReference>
<dbReference type="InterPro" id="IPR036736">
    <property type="entry name" value="ACP-like_sf"/>
</dbReference>
<dbReference type="InterPro" id="IPR010071">
    <property type="entry name" value="AA_adenyl_dom"/>
</dbReference>
<protein>
    <submittedName>
        <fullName evidence="4">Amino acid adenylation domain-containing protein</fullName>
    </submittedName>
</protein>
<dbReference type="GO" id="GO:0043041">
    <property type="term" value="P:amino acid activation for nonribosomal peptide biosynthetic process"/>
    <property type="evidence" value="ECO:0007669"/>
    <property type="project" value="TreeGrafter"/>
</dbReference>
<name>A0A7W7LL83_9ACTN</name>
<gene>
    <name evidence="4" type="ORF">FHS39_001339</name>
</gene>
<dbReference type="AlphaFoldDB" id="A0A7W7LL83"/>
<dbReference type="GO" id="GO:0044550">
    <property type="term" value="P:secondary metabolite biosynthetic process"/>
    <property type="evidence" value="ECO:0007669"/>
    <property type="project" value="TreeGrafter"/>
</dbReference>
<evidence type="ECO:0000313" key="4">
    <source>
        <dbReference type="EMBL" id="MBB4892328.1"/>
    </source>
</evidence>
<dbReference type="PANTHER" id="PTHR45527:SF1">
    <property type="entry name" value="FATTY ACID SYNTHASE"/>
    <property type="match status" value="1"/>
</dbReference>
<dbReference type="Gene3D" id="1.10.1200.10">
    <property type="entry name" value="ACP-like"/>
    <property type="match status" value="1"/>
</dbReference>
<dbReference type="InterPro" id="IPR020845">
    <property type="entry name" value="AMP-binding_CS"/>
</dbReference>
<dbReference type="CDD" id="cd05930">
    <property type="entry name" value="A_NRPS"/>
    <property type="match status" value="1"/>
</dbReference>
<dbReference type="RefSeq" id="WP_184347244.1">
    <property type="nucleotide sequence ID" value="NZ_JACHJH010000002.1"/>
</dbReference>
<organism evidence="4 5">
    <name type="scientific">Streptomyces olivoverticillatus</name>
    <dbReference type="NCBI Taxonomy" id="66427"/>
    <lineage>
        <taxon>Bacteria</taxon>
        <taxon>Bacillati</taxon>
        <taxon>Actinomycetota</taxon>
        <taxon>Actinomycetes</taxon>
        <taxon>Kitasatosporales</taxon>
        <taxon>Streptomycetaceae</taxon>
        <taxon>Streptomyces</taxon>
    </lineage>
</organism>
<evidence type="ECO:0000313" key="5">
    <source>
        <dbReference type="Proteomes" id="UP000556084"/>
    </source>
</evidence>
<dbReference type="Pfam" id="PF00550">
    <property type="entry name" value="PP-binding"/>
    <property type="match status" value="1"/>
</dbReference>
<evidence type="ECO:0000256" key="1">
    <source>
        <dbReference type="ARBA" id="ARBA00022450"/>
    </source>
</evidence>
<keyword evidence="1" id="KW-0596">Phosphopantetheine</keyword>
<dbReference type="Gene3D" id="3.40.50.12780">
    <property type="entry name" value="N-terminal domain of ligase-like"/>
    <property type="match status" value="1"/>
</dbReference>
<dbReference type="Gene3D" id="3.30.300.30">
    <property type="match status" value="1"/>
</dbReference>
<feature type="domain" description="Carrier" evidence="3">
    <location>
        <begin position="521"/>
        <end position="594"/>
    </location>
</feature>
<dbReference type="FunFam" id="3.30.300.30:FF:000010">
    <property type="entry name" value="Enterobactin synthetase component F"/>
    <property type="match status" value="1"/>
</dbReference>
<dbReference type="EMBL" id="JACHJH010000002">
    <property type="protein sequence ID" value="MBB4892328.1"/>
    <property type="molecule type" value="Genomic_DNA"/>
</dbReference>
<evidence type="ECO:0000259" key="3">
    <source>
        <dbReference type="PROSITE" id="PS50075"/>
    </source>
</evidence>
<dbReference type="PROSITE" id="PS00455">
    <property type="entry name" value="AMP_BINDING"/>
    <property type="match status" value="1"/>
</dbReference>